<evidence type="ECO:0000256" key="2">
    <source>
        <dbReference type="ARBA" id="ARBA00022670"/>
    </source>
</evidence>
<keyword evidence="6" id="KW-0472">Membrane</keyword>
<dbReference type="EMBL" id="FMXA01000008">
    <property type="protein sequence ID" value="SDA47536.1"/>
    <property type="molecule type" value="Genomic_DNA"/>
</dbReference>
<dbReference type="SUPFAM" id="SSF52096">
    <property type="entry name" value="ClpP/crotonase"/>
    <property type="match status" value="1"/>
</dbReference>
<keyword evidence="2 5" id="KW-0645">Protease</keyword>
<organism evidence="9 10">
    <name type="scientific">Allisonella histaminiformans</name>
    <dbReference type="NCBI Taxonomy" id="209880"/>
    <lineage>
        <taxon>Bacteria</taxon>
        <taxon>Bacillati</taxon>
        <taxon>Bacillota</taxon>
        <taxon>Negativicutes</taxon>
        <taxon>Veillonellales</taxon>
        <taxon>Veillonellaceae</taxon>
        <taxon>Allisonella</taxon>
    </lineage>
</organism>
<evidence type="ECO:0000256" key="5">
    <source>
        <dbReference type="RuleBase" id="RU004404"/>
    </source>
</evidence>
<dbReference type="GO" id="GO:0006508">
    <property type="term" value="P:proteolysis"/>
    <property type="evidence" value="ECO:0007669"/>
    <property type="project" value="UniProtKB-KW"/>
</dbReference>
<evidence type="ECO:0000259" key="7">
    <source>
        <dbReference type="SMART" id="SM00228"/>
    </source>
</evidence>
<evidence type="ECO:0000256" key="1">
    <source>
        <dbReference type="ARBA" id="ARBA00009179"/>
    </source>
</evidence>
<comment type="similarity">
    <text evidence="1 5">Belongs to the peptidase S41A family.</text>
</comment>
<dbReference type="GO" id="GO:0008236">
    <property type="term" value="F:serine-type peptidase activity"/>
    <property type="evidence" value="ECO:0007669"/>
    <property type="project" value="UniProtKB-KW"/>
</dbReference>
<keyword evidence="4 5" id="KW-0720">Serine protease</keyword>
<dbReference type="Pfam" id="PF03572">
    <property type="entry name" value="Peptidase_S41"/>
    <property type="match status" value="1"/>
</dbReference>
<dbReference type="OrthoDB" id="9812068at2"/>
<keyword evidence="10" id="KW-1185">Reference proteome</keyword>
<dbReference type="STRING" id="209880.SAMN02910343_00774"/>
<evidence type="ECO:0000256" key="4">
    <source>
        <dbReference type="ARBA" id="ARBA00022825"/>
    </source>
</evidence>
<dbReference type="SMART" id="SM00245">
    <property type="entry name" value="TSPc"/>
    <property type="match status" value="1"/>
</dbReference>
<name>A0A1G5VQ44_9FIRM</name>
<dbReference type="CDD" id="cd07560">
    <property type="entry name" value="Peptidase_S41_CPP"/>
    <property type="match status" value="1"/>
</dbReference>
<dbReference type="CDD" id="cd06782">
    <property type="entry name" value="cpPDZ_CPP-like"/>
    <property type="match status" value="1"/>
</dbReference>
<keyword evidence="3 5" id="KW-0378">Hydrolase</keyword>
<sequence length="381" mass="41339">MKKFTDFSWKKGGLWIVSSLVGAMAIIGLFLFTFFDSPKAFLQFLHDYQIIRTRYFRPVSDETLFQGAVKGMASSLGDPYSLYLTGDVYKSFMEQTTSAFGGVGIIIGEDKQGDFYILAVFKKGAAHDAGIQPGGKLVAVDGKKLHGMEPMLAANLVRGKVGTAVTLTIEENGKVKDYKMHRSDVVLPTVSDQMVSGDIGYIHIYTFATHTGEEFKEALRDVKAKGARKLIIDVRMNPGGLITSVVDVADQILTRGPVVSYQAKNGTKQTFDIDGISKPMPMVILIDRNSASASEILAGAVQDKKEGIVMGEKSFGKGTIQSVEELSDGTALKISIAQYLTAGGRKIDKIGIKPDVAVQQTGTPFDMNSDSVLQEAIRKLK</sequence>
<evidence type="ECO:0000313" key="10">
    <source>
        <dbReference type="Proteomes" id="UP000199689"/>
    </source>
</evidence>
<dbReference type="SMART" id="SM00228">
    <property type="entry name" value="PDZ"/>
    <property type="match status" value="1"/>
</dbReference>
<dbReference type="InterPro" id="IPR001478">
    <property type="entry name" value="PDZ"/>
</dbReference>
<dbReference type="Gene3D" id="3.30.750.44">
    <property type="match status" value="1"/>
</dbReference>
<feature type="transmembrane region" description="Helical" evidence="6">
    <location>
        <begin position="12"/>
        <end position="35"/>
    </location>
</feature>
<proteinExistence type="inferred from homology"/>
<evidence type="ECO:0000256" key="6">
    <source>
        <dbReference type="SAM" id="Phobius"/>
    </source>
</evidence>
<feature type="domain" description="PDZ" evidence="7">
    <location>
        <begin position="101"/>
        <end position="173"/>
    </location>
</feature>
<dbReference type="PANTHER" id="PTHR32060">
    <property type="entry name" value="TAIL-SPECIFIC PROTEASE"/>
    <property type="match status" value="1"/>
</dbReference>
<dbReference type="Gene3D" id="3.90.226.10">
    <property type="entry name" value="2-enoyl-CoA Hydratase, Chain A, domain 1"/>
    <property type="match status" value="1"/>
</dbReference>
<keyword evidence="6" id="KW-1133">Transmembrane helix</keyword>
<dbReference type="Proteomes" id="UP000199689">
    <property type="component" value="Unassembled WGS sequence"/>
</dbReference>
<gene>
    <name evidence="9" type="ORF">SAMN02910343_00774</name>
</gene>
<dbReference type="InterPro" id="IPR029045">
    <property type="entry name" value="ClpP/crotonase-like_dom_sf"/>
</dbReference>
<dbReference type="GO" id="GO:0004175">
    <property type="term" value="F:endopeptidase activity"/>
    <property type="evidence" value="ECO:0007669"/>
    <property type="project" value="TreeGrafter"/>
</dbReference>
<dbReference type="RefSeq" id="WP_091364047.1">
    <property type="nucleotide sequence ID" value="NZ_FMXA01000008.1"/>
</dbReference>
<dbReference type="GeneID" id="87755806"/>
<evidence type="ECO:0000259" key="8">
    <source>
        <dbReference type="SMART" id="SM00245"/>
    </source>
</evidence>
<dbReference type="PANTHER" id="PTHR32060:SF30">
    <property type="entry name" value="CARBOXY-TERMINAL PROCESSING PROTEASE CTPA"/>
    <property type="match status" value="1"/>
</dbReference>
<protein>
    <submittedName>
        <fullName evidence="9">Carboxyl-terminal processing protease</fullName>
    </submittedName>
</protein>
<dbReference type="Gene3D" id="2.30.42.10">
    <property type="match status" value="1"/>
</dbReference>
<keyword evidence="6" id="KW-0812">Transmembrane</keyword>
<dbReference type="GO" id="GO:0030288">
    <property type="term" value="C:outer membrane-bounded periplasmic space"/>
    <property type="evidence" value="ECO:0007669"/>
    <property type="project" value="TreeGrafter"/>
</dbReference>
<dbReference type="NCBIfam" id="TIGR00225">
    <property type="entry name" value="prc"/>
    <property type="match status" value="1"/>
</dbReference>
<accession>A0A1G5VQ44</accession>
<feature type="domain" description="Tail specific protease" evidence="8">
    <location>
        <begin position="173"/>
        <end position="359"/>
    </location>
</feature>
<reference evidence="9 10" key="1">
    <citation type="submission" date="2016-10" db="EMBL/GenBank/DDBJ databases">
        <authorList>
            <person name="de Groot N.N."/>
        </authorList>
    </citation>
    <scope>NUCLEOTIDE SEQUENCE [LARGE SCALE GENOMIC DNA]</scope>
    <source>
        <strain evidence="9 10">DSM 15230</strain>
    </source>
</reference>
<dbReference type="Pfam" id="PF00595">
    <property type="entry name" value="PDZ"/>
    <property type="match status" value="1"/>
</dbReference>
<dbReference type="InterPro" id="IPR036034">
    <property type="entry name" value="PDZ_sf"/>
</dbReference>
<dbReference type="InterPro" id="IPR055210">
    <property type="entry name" value="CtpA/B_N"/>
</dbReference>
<evidence type="ECO:0000256" key="3">
    <source>
        <dbReference type="ARBA" id="ARBA00022801"/>
    </source>
</evidence>
<dbReference type="Pfam" id="PF22694">
    <property type="entry name" value="CtpB_N-like"/>
    <property type="match status" value="1"/>
</dbReference>
<dbReference type="InterPro" id="IPR004447">
    <property type="entry name" value="Peptidase_S41A"/>
</dbReference>
<dbReference type="GO" id="GO:0007165">
    <property type="term" value="P:signal transduction"/>
    <property type="evidence" value="ECO:0007669"/>
    <property type="project" value="TreeGrafter"/>
</dbReference>
<dbReference type="SUPFAM" id="SSF50156">
    <property type="entry name" value="PDZ domain-like"/>
    <property type="match status" value="1"/>
</dbReference>
<dbReference type="InterPro" id="IPR005151">
    <property type="entry name" value="Tail-specific_protease"/>
</dbReference>
<evidence type="ECO:0000313" key="9">
    <source>
        <dbReference type="EMBL" id="SDA47536.1"/>
    </source>
</evidence>
<dbReference type="AlphaFoldDB" id="A0A1G5VQ44"/>